<organism evidence="3 4">
    <name type="scientific">Didymella heteroderae</name>
    <dbReference type="NCBI Taxonomy" id="1769908"/>
    <lineage>
        <taxon>Eukaryota</taxon>
        <taxon>Fungi</taxon>
        <taxon>Dikarya</taxon>
        <taxon>Ascomycota</taxon>
        <taxon>Pezizomycotina</taxon>
        <taxon>Dothideomycetes</taxon>
        <taxon>Pleosporomycetidae</taxon>
        <taxon>Pleosporales</taxon>
        <taxon>Pleosporineae</taxon>
        <taxon>Didymellaceae</taxon>
        <taxon>Didymella</taxon>
    </lineage>
</organism>
<dbReference type="Proteomes" id="UP000758155">
    <property type="component" value="Unassembled WGS sequence"/>
</dbReference>
<dbReference type="AlphaFoldDB" id="A0A9P4WLE2"/>
<gene>
    <name evidence="3" type="ORF">E8E12_007343</name>
</gene>
<feature type="compositionally biased region" description="Basic and acidic residues" evidence="2">
    <location>
        <begin position="383"/>
        <end position="395"/>
    </location>
</feature>
<evidence type="ECO:0000256" key="1">
    <source>
        <dbReference type="ARBA" id="ARBA00025758"/>
    </source>
</evidence>
<feature type="compositionally biased region" description="Polar residues" evidence="2">
    <location>
        <begin position="64"/>
        <end position="74"/>
    </location>
</feature>
<dbReference type="EMBL" id="SWKV01000058">
    <property type="protein sequence ID" value="KAF3035480.1"/>
    <property type="molecule type" value="Genomic_DNA"/>
</dbReference>
<feature type="region of interest" description="Disordered" evidence="2">
    <location>
        <begin position="169"/>
        <end position="189"/>
    </location>
</feature>
<feature type="region of interest" description="Disordered" evidence="2">
    <location>
        <begin position="322"/>
        <end position="342"/>
    </location>
</feature>
<dbReference type="PANTHER" id="PTHR12794:SF0">
    <property type="entry name" value="GEM-ASSOCIATED PROTEIN 2"/>
    <property type="match status" value="1"/>
</dbReference>
<dbReference type="GO" id="GO:0005634">
    <property type="term" value="C:nucleus"/>
    <property type="evidence" value="ECO:0007669"/>
    <property type="project" value="TreeGrafter"/>
</dbReference>
<sequence length="557" mass="61616">MAGPRTNLAVTKDGESYNKLQRPTDFLDQSAASKQANERKREHGGLDAPVAGPSAGNKRAKTQHAGQASKAAQSSDDRSQYRSGGPVAECGMRTTLPIDEEEAQYSDDSWGDALAYLRSVRSEASAIPHLLVATNEPSETTTKGDEAPIARTSQHTFYRDGTWIAVDESHGAANNDDDDDDYKPDDPDPKDLYHRQLLKRFETLRNTLSRRGAGMTSHQHANPTRLSSSKPPYSRHEWLYTIDREYPRRSQIYQLDELSVRRGLEYCAHALDRFETISSQKSCWIWTLLALSGDVGTMDSQKISHIRDLGTKAGDMSVGLRSNATQQGKEPQSDSDHTDSVSLEQIDETEAARCDCGSDVSKSQTGYVQSRVSEHLHLEAKETHNDMSKAQHDLPSDLASSGASKILTNDQESTNAKMSDDDLERARARLLAQLGDNLVQAGIPASVPDIGDIHPHHSAQHDLGFDDSPAEIRVRAIPSRAEAERQRQLMRAESSATASLEETQLLDTRHPATTHSVESVDKADDFDLNTRVTIDMILTVVAECYGQRDLLTFRKPW</sequence>
<evidence type="ECO:0000256" key="2">
    <source>
        <dbReference type="SAM" id="MobiDB-lite"/>
    </source>
</evidence>
<comment type="similarity">
    <text evidence="1">Belongs to the gemin-2 family.</text>
</comment>
<dbReference type="PANTHER" id="PTHR12794">
    <property type="entry name" value="GEMIN2"/>
    <property type="match status" value="1"/>
</dbReference>
<dbReference type="GO" id="GO:0032797">
    <property type="term" value="C:SMN complex"/>
    <property type="evidence" value="ECO:0007669"/>
    <property type="project" value="TreeGrafter"/>
</dbReference>
<feature type="compositionally biased region" description="Basic and acidic residues" evidence="2">
    <location>
        <begin position="36"/>
        <end position="45"/>
    </location>
</feature>
<keyword evidence="4" id="KW-1185">Reference proteome</keyword>
<proteinExistence type="inferred from homology"/>
<feature type="region of interest" description="Disordered" evidence="2">
    <location>
        <begin position="383"/>
        <end position="421"/>
    </location>
</feature>
<evidence type="ECO:0000313" key="3">
    <source>
        <dbReference type="EMBL" id="KAF3035480.1"/>
    </source>
</evidence>
<feature type="compositionally biased region" description="Polar residues" evidence="2">
    <location>
        <begin position="216"/>
        <end position="231"/>
    </location>
</feature>
<feature type="region of interest" description="Disordered" evidence="2">
    <location>
        <begin position="131"/>
        <end position="154"/>
    </location>
</feature>
<comment type="caution">
    <text evidence="3">The sequence shown here is derived from an EMBL/GenBank/DDBJ whole genome shotgun (WGS) entry which is preliminary data.</text>
</comment>
<dbReference type="GO" id="GO:0000387">
    <property type="term" value="P:spliceosomal snRNP assembly"/>
    <property type="evidence" value="ECO:0007669"/>
    <property type="project" value="InterPro"/>
</dbReference>
<accession>A0A9P4WLE2</accession>
<name>A0A9P4WLE2_9PLEO</name>
<feature type="compositionally biased region" description="Polar residues" evidence="2">
    <location>
        <begin position="398"/>
        <end position="417"/>
    </location>
</feature>
<feature type="region of interest" description="Disordered" evidence="2">
    <location>
        <begin position="210"/>
        <end position="232"/>
    </location>
</feature>
<protein>
    <submittedName>
        <fullName evidence="3">Uncharacterized protein</fullName>
    </submittedName>
</protein>
<evidence type="ECO:0000313" key="4">
    <source>
        <dbReference type="Proteomes" id="UP000758155"/>
    </source>
</evidence>
<dbReference type="OrthoDB" id="428895at2759"/>
<reference evidence="3" key="1">
    <citation type="submission" date="2019-04" db="EMBL/GenBank/DDBJ databases">
        <title>Sequencing of skin fungus with MAO and IRED activity.</title>
        <authorList>
            <person name="Marsaioli A.J."/>
            <person name="Bonatto J.M.C."/>
            <person name="Reis Junior O."/>
        </authorList>
    </citation>
    <scope>NUCLEOTIDE SEQUENCE</scope>
    <source>
        <strain evidence="3">28M1</strain>
    </source>
</reference>
<dbReference type="Pfam" id="PF04938">
    <property type="entry name" value="SIP1"/>
    <property type="match status" value="1"/>
</dbReference>
<dbReference type="InterPro" id="IPR035426">
    <property type="entry name" value="Gemin2/Brr1"/>
</dbReference>
<dbReference type="Gene3D" id="1.20.58.1070">
    <property type="match status" value="1"/>
</dbReference>
<feature type="region of interest" description="Disordered" evidence="2">
    <location>
        <begin position="1"/>
        <end position="107"/>
    </location>
</feature>